<reference evidence="1 2" key="1">
    <citation type="submission" date="2022-09" db="EMBL/GenBank/DDBJ databases">
        <title>The outer-membrane cytochrome OmcA is essential for infection of Shewanella oneidensis by a zebrafish-associated bacteriophage.</title>
        <authorList>
            <person name="Grenfell A.W."/>
            <person name="Intile P."/>
            <person name="Mcfarlane J."/>
            <person name="Leung D."/>
            <person name="Abdalla K."/>
            <person name="Wold M."/>
            <person name="Kees E."/>
            <person name="Gralnick J."/>
        </authorList>
    </citation>
    <scope>NUCLEOTIDE SEQUENCE [LARGE SCALE GENOMIC DNA]</scope>
    <source>
        <strain evidence="1 2">NF-5</strain>
    </source>
</reference>
<dbReference type="EMBL" id="JAOTLW010000013">
    <property type="protein sequence ID" value="MDI5832531.1"/>
    <property type="molecule type" value="Genomic_DNA"/>
</dbReference>
<proteinExistence type="predicted"/>
<gene>
    <name evidence="1" type="ORF">ODY93_13210</name>
</gene>
<name>A0ABT6UDR9_9GAMM</name>
<evidence type="ECO:0000313" key="2">
    <source>
        <dbReference type="Proteomes" id="UP001159075"/>
    </source>
</evidence>
<organism evidence="1 2">
    <name type="scientific">Shewanella xiamenensis</name>
    <dbReference type="NCBI Taxonomy" id="332186"/>
    <lineage>
        <taxon>Bacteria</taxon>
        <taxon>Pseudomonadati</taxon>
        <taxon>Pseudomonadota</taxon>
        <taxon>Gammaproteobacteria</taxon>
        <taxon>Alteromonadales</taxon>
        <taxon>Shewanellaceae</taxon>
        <taxon>Shewanella</taxon>
    </lineage>
</organism>
<sequence>MELYFAAFAVLLAVLYYSEAKCFYLKLTASFKRRWDNAIYTVACDIEANEHYGHDDSKFFQARLFIRAFFRD</sequence>
<dbReference type="RefSeq" id="WP_282679496.1">
    <property type="nucleotide sequence ID" value="NZ_JAOTLW010000013.1"/>
</dbReference>
<protein>
    <submittedName>
        <fullName evidence="1">Uncharacterized protein</fullName>
    </submittedName>
</protein>
<dbReference type="Proteomes" id="UP001159075">
    <property type="component" value="Unassembled WGS sequence"/>
</dbReference>
<keyword evidence="2" id="KW-1185">Reference proteome</keyword>
<evidence type="ECO:0000313" key="1">
    <source>
        <dbReference type="EMBL" id="MDI5832531.1"/>
    </source>
</evidence>
<comment type="caution">
    <text evidence="1">The sequence shown here is derived from an EMBL/GenBank/DDBJ whole genome shotgun (WGS) entry which is preliminary data.</text>
</comment>
<accession>A0ABT6UDR9</accession>